<feature type="domain" description="Protein NO VEIN C-terminal" evidence="1">
    <location>
        <begin position="232"/>
        <end position="318"/>
    </location>
</feature>
<evidence type="ECO:0000313" key="2">
    <source>
        <dbReference type="EMBL" id="MDR7945191.1"/>
    </source>
</evidence>
<gene>
    <name evidence="2" type="ORF">RIU57_08780</name>
</gene>
<proteinExistence type="predicted"/>
<dbReference type="InterPro" id="IPR024975">
    <property type="entry name" value="NOV_C"/>
</dbReference>
<dbReference type="Proteomes" id="UP001264156">
    <property type="component" value="Unassembled WGS sequence"/>
</dbReference>
<evidence type="ECO:0000313" key="3">
    <source>
        <dbReference type="Proteomes" id="UP001264156"/>
    </source>
</evidence>
<sequence length="373" mass="41456">MPRKLALKRLTASDLTLFKWHFQNLDIGNQKAFNLDRSVLVGSLYPQLGEPSLVPQPRYPLDLYLYGPGLAPANNLQRKILKQQKNWRLNGEMIDNPVESPELYNVLAPGDFALFEFAGDVTPTTANVVLIAGALPEDAKLHAELDRRFADGSMWVLDDELVQEVLSEASPPAGHPLYDWADTSLLEDAALGGAAGAEAINARRGSRSITPEDFMRARRIAEATGVAGEEFLNVHFERERELGTIEDFEWTASINAVSLFDFRVTEKGGEVRLVDAKSTTGAFTNPIHLSFGELHKAVHGPESYDIYRLYRVSGDRAEMRIARNIGPRLRPVLEVFRSLPEKVKVDGISVQPDFLNFSEEELILGTSPDEGSR</sequence>
<protein>
    <submittedName>
        <fullName evidence="2">DUF3883 domain-containing protein</fullName>
    </submittedName>
</protein>
<name>A0ABU2DAR1_ACHAE</name>
<dbReference type="EMBL" id="JAVKVN010000003">
    <property type="protein sequence ID" value="MDR7945191.1"/>
    <property type="molecule type" value="Genomic_DNA"/>
</dbReference>
<dbReference type="Pfam" id="PF13020">
    <property type="entry name" value="NOV_C"/>
    <property type="match status" value="1"/>
</dbReference>
<evidence type="ECO:0000259" key="1">
    <source>
        <dbReference type="Pfam" id="PF13020"/>
    </source>
</evidence>
<comment type="caution">
    <text evidence="2">The sequence shown here is derived from an EMBL/GenBank/DDBJ whole genome shotgun (WGS) entry which is preliminary data.</text>
</comment>
<reference evidence="3" key="1">
    <citation type="submission" date="2023-07" db="EMBL/GenBank/DDBJ databases">
        <title>Glyphosate-induced phosphonatase operons in soil bacteria of genus Achromobacter.</title>
        <authorList>
            <person name="Epiktetov D.O."/>
            <person name="Sviridov A.V."/>
            <person name="Tarlachkov S.V."/>
            <person name="Shushkova T.V."/>
            <person name="Toropygin I.Y."/>
            <person name="Leontievsky A."/>
        </authorList>
    </citation>
    <scope>NUCLEOTIDE SEQUENCE [LARGE SCALE GENOMIC DNA]</scope>
    <source>
        <strain evidence="3">Kg 16</strain>
    </source>
</reference>
<accession>A0ABU2DAR1</accession>
<organism evidence="2 3">
    <name type="scientific">Achromobacter aegrifaciens</name>
    <dbReference type="NCBI Taxonomy" id="1287736"/>
    <lineage>
        <taxon>Bacteria</taxon>
        <taxon>Pseudomonadati</taxon>
        <taxon>Pseudomonadota</taxon>
        <taxon>Betaproteobacteria</taxon>
        <taxon>Burkholderiales</taxon>
        <taxon>Alcaligenaceae</taxon>
        <taxon>Achromobacter</taxon>
    </lineage>
</organism>
<dbReference type="RefSeq" id="WP_310532165.1">
    <property type="nucleotide sequence ID" value="NZ_JAVKVN010000003.1"/>
</dbReference>
<keyword evidence="3" id="KW-1185">Reference proteome</keyword>